<dbReference type="SUPFAM" id="SSF50978">
    <property type="entry name" value="WD40 repeat-like"/>
    <property type="match status" value="1"/>
</dbReference>
<dbReference type="InterPro" id="IPR001680">
    <property type="entry name" value="WD40_rpt"/>
</dbReference>
<proteinExistence type="predicted"/>
<dbReference type="PROSITE" id="PS50082">
    <property type="entry name" value="WD_REPEATS_2"/>
    <property type="match status" value="2"/>
</dbReference>
<keyword evidence="3 5" id="KW-0853">WD repeat</keyword>
<protein>
    <submittedName>
        <fullName evidence="7">WD repeat-containing protein 26</fullName>
    </submittedName>
</protein>
<evidence type="ECO:0000256" key="2">
    <source>
        <dbReference type="ARBA" id="ARBA00022490"/>
    </source>
</evidence>
<evidence type="ECO:0000313" key="8">
    <source>
        <dbReference type="Proteomes" id="UP000326759"/>
    </source>
</evidence>
<comment type="caution">
    <text evidence="7">The sequence shown here is derived from an EMBL/GenBank/DDBJ whole genome shotgun (WGS) entry which is preliminary data.</text>
</comment>
<dbReference type="PROSITE" id="PS00678">
    <property type="entry name" value="WD_REPEATS_1"/>
    <property type="match status" value="1"/>
</dbReference>
<dbReference type="AlphaFoldDB" id="A0A5N5SZ04"/>
<organism evidence="7 8">
    <name type="scientific">Armadillidium nasatum</name>
    <dbReference type="NCBI Taxonomy" id="96803"/>
    <lineage>
        <taxon>Eukaryota</taxon>
        <taxon>Metazoa</taxon>
        <taxon>Ecdysozoa</taxon>
        <taxon>Arthropoda</taxon>
        <taxon>Crustacea</taxon>
        <taxon>Multicrustacea</taxon>
        <taxon>Malacostraca</taxon>
        <taxon>Eumalacostraca</taxon>
        <taxon>Peracarida</taxon>
        <taxon>Isopoda</taxon>
        <taxon>Oniscidea</taxon>
        <taxon>Crinocheta</taxon>
        <taxon>Armadillidiidae</taxon>
        <taxon>Armadillidium</taxon>
    </lineage>
</organism>
<dbReference type="SMART" id="SM00320">
    <property type="entry name" value="WD40"/>
    <property type="match status" value="6"/>
</dbReference>
<evidence type="ECO:0000256" key="1">
    <source>
        <dbReference type="ARBA" id="ARBA00004496"/>
    </source>
</evidence>
<keyword evidence="8" id="KW-1185">Reference proteome</keyword>
<feature type="domain" description="CTLH" evidence="6">
    <location>
        <begin position="9"/>
        <end position="68"/>
    </location>
</feature>
<dbReference type="Proteomes" id="UP000326759">
    <property type="component" value="Unassembled WGS sequence"/>
</dbReference>
<dbReference type="PROSITE" id="PS50897">
    <property type="entry name" value="CTLH"/>
    <property type="match status" value="1"/>
</dbReference>
<dbReference type="InterPro" id="IPR051350">
    <property type="entry name" value="WD_repeat-ST_regulator"/>
</dbReference>
<dbReference type="EMBL" id="SEYY01018344">
    <property type="protein sequence ID" value="KAB7499436.1"/>
    <property type="molecule type" value="Genomic_DNA"/>
</dbReference>
<dbReference type="SMART" id="SM00668">
    <property type="entry name" value="CTLH"/>
    <property type="match status" value="1"/>
</dbReference>
<evidence type="ECO:0000256" key="5">
    <source>
        <dbReference type="PROSITE-ProRule" id="PRU00221"/>
    </source>
</evidence>
<accession>A0A5N5SZ04</accession>
<dbReference type="GO" id="GO:0043161">
    <property type="term" value="P:proteasome-mediated ubiquitin-dependent protein catabolic process"/>
    <property type="evidence" value="ECO:0007669"/>
    <property type="project" value="TreeGrafter"/>
</dbReference>
<dbReference type="Gene3D" id="2.130.10.10">
    <property type="entry name" value="YVTN repeat-like/Quinoprotein amine dehydrogenase"/>
    <property type="match status" value="1"/>
</dbReference>
<evidence type="ECO:0000259" key="6">
    <source>
        <dbReference type="PROSITE" id="PS50897"/>
    </source>
</evidence>
<dbReference type="InterPro" id="IPR015943">
    <property type="entry name" value="WD40/YVTN_repeat-like_dom_sf"/>
</dbReference>
<dbReference type="OrthoDB" id="6334595at2759"/>
<evidence type="ECO:0000256" key="3">
    <source>
        <dbReference type="ARBA" id="ARBA00022574"/>
    </source>
</evidence>
<feature type="repeat" description="WD" evidence="5">
    <location>
        <begin position="190"/>
        <end position="231"/>
    </location>
</feature>
<comment type="subcellular location">
    <subcellularLocation>
        <location evidence="1">Cytoplasm</location>
    </subcellularLocation>
</comment>
<dbReference type="FunFam" id="2.130.10.10:FF:000087">
    <property type="entry name" value="WD repeat-containing protein 26 homolog"/>
    <property type="match status" value="1"/>
</dbReference>
<gene>
    <name evidence="7" type="primary">Wdr26</name>
    <name evidence="7" type="ORF">Anas_01189</name>
</gene>
<dbReference type="Pfam" id="PF21889">
    <property type="entry name" value="TPR1-like_2nd"/>
    <property type="match status" value="1"/>
</dbReference>
<name>A0A5N5SZ04_9CRUS</name>
<keyword evidence="4" id="KW-0677">Repeat</keyword>
<dbReference type="PANTHER" id="PTHR22838">
    <property type="entry name" value="WD REPEAT PROTEIN 26-RELATED"/>
    <property type="match status" value="1"/>
</dbReference>
<evidence type="ECO:0000313" key="7">
    <source>
        <dbReference type="EMBL" id="KAB7499436.1"/>
    </source>
</evidence>
<evidence type="ECO:0000256" key="4">
    <source>
        <dbReference type="ARBA" id="ARBA00022737"/>
    </source>
</evidence>
<dbReference type="GO" id="GO:0034657">
    <property type="term" value="C:GID complex"/>
    <property type="evidence" value="ECO:0007669"/>
    <property type="project" value="TreeGrafter"/>
</dbReference>
<dbReference type="GO" id="GO:0005737">
    <property type="term" value="C:cytoplasm"/>
    <property type="evidence" value="ECO:0007669"/>
    <property type="project" value="UniProtKB-SubCell"/>
</dbReference>
<dbReference type="InterPro" id="IPR036322">
    <property type="entry name" value="WD40_repeat_dom_sf"/>
</dbReference>
<dbReference type="PROSITE" id="PS50294">
    <property type="entry name" value="WD_REPEATS_REGION"/>
    <property type="match status" value="2"/>
</dbReference>
<dbReference type="Pfam" id="PF00400">
    <property type="entry name" value="WD40"/>
    <property type="match status" value="4"/>
</dbReference>
<reference evidence="7 8" key="1">
    <citation type="journal article" date="2019" name="PLoS Biol.">
        <title>Sex chromosomes control vertical transmission of feminizing Wolbachia symbionts in an isopod.</title>
        <authorList>
            <person name="Becking T."/>
            <person name="Chebbi M.A."/>
            <person name="Giraud I."/>
            <person name="Moumen B."/>
            <person name="Laverre T."/>
            <person name="Caubet Y."/>
            <person name="Peccoud J."/>
            <person name="Gilbert C."/>
            <person name="Cordaux R."/>
        </authorList>
    </citation>
    <scope>NUCLEOTIDE SEQUENCE [LARGE SCALE GENOMIC DNA]</scope>
    <source>
        <strain evidence="7">ANa2</strain>
        <tissue evidence="7">Whole body excluding digestive tract and cuticle</tissue>
    </source>
</reference>
<dbReference type="PANTHER" id="PTHR22838:SF0">
    <property type="entry name" value="WD REPEAT-CONTAINING PROTEIN 26"/>
    <property type="match status" value="1"/>
</dbReference>
<dbReference type="InterPro" id="IPR019775">
    <property type="entry name" value="WD40_repeat_CS"/>
</dbReference>
<feature type="repeat" description="WD" evidence="5">
    <location>
        <begin position="448"/>
        <end position="480"/>
    </location>
</feature>
<dbReference type="InterPro" id="IPR006595">
    <property type="entry name" value="CTLH_C"/>
</dbReference>
<dbReference type="InterPro" id="IPR054080">
    <property type="entry name" value="TPR1-like_2nd"/>
</dbReference>
<keyword evidence="2" id="KW-0963">Cytoplasm</keyword>
<sequence>MKESTCGLDHPSAALFRQCVLDGEWSKAESHLNELQGLLEEPSIALEMKFLIIEQKYLELLESGKAMEALTCLRSQLTPLAKKMERVHQLSSLMFISDVEELRKAAGWEGTGKESRHQLMEKLQSFLPPSVMLPPHRLETLIMQAVELQRVQCTYHNTKEDSKSISSVGSLLVDHACSRQGFPCCTIQTLGDHLDEVWIAMFSPDGTKLATGSKDCTVIIWNVDPVTYTVTKKCVLDGHNYGVVYLAWSPDNKKIIVCLHEEASELIVWDAEEGKQICKVTNSPDDSLTCAAWHKDSRKFACGGIRGQFYLCDLNGHILESWEGVRVQCVAYHPDGKTVLASDTHHRIRGYQFDDVHDHNVLQEDQSIMSFTIDETGRYALLNVETQGVHLWDLEDKVLVRKYRGLTQGHYTIHSCFGGENQDFIASGSEDYKVYIWHRNRELPVMTLSGHVRTVNCVTWNPVYPAMLVSVSDDATIKIWGPEPQYRKPSAVKTASSAVSNGVKSSVSSNVAAKKHLNKLWPKKKMYKIKEKQTLILQYIGQLA</sequence>